<dbReference type="Proteomes" id="UP000824998">
    <property type="component" value="Unassembled WGS sequence"/>
</dbReference>
<accession>A0A9P7YAR5</accession>
<protein>
    <submittedName>
        <fullName evidence="1">Uncharacterized protein</fullName>
    </submittedName>
</protein>
<reference evidence="1" key="1">
    <citation type="journal article" date="2021" name="IMA Fungus">
        <title>Genomic characterization of three marine fungi, including Emericellopsis atlantica sp. nov. with signatures of a generalist lifestyle and marine biomass degradation.</title>
        <authorList>
            <person name="Hagestad O.C."/>
            <person name="Hou L."/>
            <person name="Andersen J.H."/>
            <person name="Hansen E.H."/>
            <person name="Altermark B."/>
            <person name="Li C."/>
            <person name="Kuhnert E."/>
            <person name="Cox R.J."/>
            <person name="Crous P.W."/>
            <person name="Spatafora J.W."/>
            <person name="Lail K."/>
            <person name="Amirebrahimi M."/>
            <person name="Lipzen A."/>
            <person name="Pangilinan J."/>
            <person name="Andreopoulos W."/>
            <person name="Hayes R.D."/>
            <person name="Ng V."/>
            <person name="Grigoriev I.V."/>
            <person name="Jackson S.A."/>
            <person name="Sutton T.D.S."/>
            <person name="Dobson A.D.W."/>
            <person name="Rama T."/>
        </authorList>
    </citation>
    <scope>NUCLEOTIDE SEQUENCE</scope>
    <source>
        <strain evidence="1">TRa018bII</strain>
    </source>
</reference>
<dbReference type="InterPro" id="IPR036770">
    <property type="entry name" value="Ankyrin_rpt-contain_sf"/>
</dbReference>
<dbReference type="AlphaFoldDB" id="A0A9P7YAR5"/>
<comment type="caution">
    <text evidence="1">The sequence shown here is derived from an EMBL/GenBank/DDBJ whole genome shotgun (WGS) entry which is preliminary data.</text>
</comment>
<proteinExistence type="predicted"/>
<sequence>MSTSSLPGGTHVLSGVESQHLRSFCTSESFSQSDLDTYAYLLQSGPLDDIRNDFSQRAQNGNSQEISGLDVARQSLAAIAYGPTKVPLFNYLLQLTILNPSSRTLYLDITRFLALEAKVPCDSLDLRSTSAFMYAISTKPYWDPEFAEIMLEADATVNRRIDYSSDGKKKTIDALKWFLQKGGDLDIKDGDGVTPRRIGTAVVRLVPGMSRLLNGNSNSGASSASSGPKL</sequence>
<dbReference type="OrthoDB" id="432970at2759"/>
<organism evidence="1 2">
    <name type="scientific">Amylocarpus encephaloides</name>
    <dbReference type="NCBI Taxonomy" id="45428"/>
    <lineage>
        <taxon>Eukaryota</taxon>
        <taxon>Fungi</taxon>
        <taxon>Dikarya</taxon>
        <taxon>Ascomycota</taxon>
        <taxon>Pezizomycotina</taxon>
        <taxon>Leotiomycetes</taxon>
        <taxon>Helotiales</taxon>
        <taxon>Helotiales incertae sedis</taxon>
        <taxon>Amylocarpus</taxon>
    </lineage>
</organism>
<gene>
    <name evidence="1" type="ORF">BJ875DRAFT_546709</name>
</gene>
<dbReference type="SUPFAM" id="SSF48403">
    <property type="entry name" value="Ankyrin repeat"/>
    <property type="match status" value="1"/>
</dbReference>
<name>A0A9P7YAR5_9HELO</name>
<dbReference type="Gene3D" id="1.25.40.20">
    <property type="entry name" value="Ankyrin repeat-containing domain"/>
    <property type="match status" value="1"/>
</dbReference>
<dbReference type="EMBL" id="MU251733">
    <property type="protein sequence ID" value="KAG9229772.1"/>
    <property type="molecule type" value="Genomic_DNA"/>
</dbReference>
<evidence type="ECO:0000313" key="2">
    <source>
        <dbReference type="Proteomes" id="UP000824998"/>
    </source>
</evidence>
<keyword evidence="2" id="KW-1185">Reference proteome</keyword>
<evidence type="ECO:0000313" key="1">
    <source>
        <dbReference type="EMBL" id="KAG9229772.1"/>
    </source>
</evidence>